<dbReference type="Proteomes" id="UP001470230">
    <property type="component" value="Unassembled WGS sequence"/>
</dbReference>
<keyword evidence="2" id="KW-1185">Reference proteome</keyword>
<comment type="caution">
    <text evidence="1">The sequence shown here is derived from an EMBL/GenBank/DDBJ whole genome shotgun (WGS) entry which is preliminary data.</text>
</comment>
<evidence type="ECO:0000313" key="1">
    <source>
        <dbReference type="EMBL" id="KAK8900412.1"/>
    </source>
</evidence>
<dbReference type="EMBL" id="JAPFFF010000001">
    <property type="protein sequence ID" value="KAK8900412.1"/>
    <property type="molecule type" value="Genomic_DNA"/>
</dbReference>
<evidence type="ECO:0000313" key="2">
    <source>
        <dbReference type="Proteomes" id="UP001470230"/>
    </source>
</evidence>
<organism evidence="1 2">
    <name type="scientific">Tritrichomonas musculus</name>
    <dbReference type="NCBI Taxonomy" id="1915356"/>
    <lineage>
        <taxon>Eukaryota</taxon>
        <taxon>Metamonada</taxon>
        <taxon>Parabasalia</taxon>
        <taxon>Tritrichomonadida</taxon>
        <taxon>Tritrichomonadidae</taxon>
        <taxon>Tritrichomonas</taxon>
    </lineage>
</organism>
<name>A0ABR2LAN6_9EUKA</name>
<proteinExistence type="predicted"/>
<accession>A0ABR2LAN6</accession>
<protein>
    <submittedName>
        <fullName evidence="1">Uncharacterized protein</fullName>
    </submittedName>
</protein>
<sequence>MEFFCKELHTIDFKIIFQFTYNFRFPLKLLILRSAITYFRDNRYMFQGHTEFSQDSRWSSHNNELDNASVAIDAKTGKVVSVHNTLRSRTFRETSFR</sequence>
<gene>
    <name evidence="1" type="ORF">M9Y10_002739</name>
</gene>
<reference evidence="1 2" key="1">
    <citation type="submission" date="2024-04" db="EMBL/GenBank/DDBJ databases">
        <title>Tritrichomonas musculus Genome.</title>
        <authorList>
            <person name="Alves-Ferreira E."/>
            <person name="Grigg M."/>
            <person name="Lorenzi H."/>
            <person name="Galac M."/>
        </authorList>
    </citation>
    <scope>NUCLEOTIDE SEQUENCE [LARGE SCALE GENOMIC DNA]</scope>
    <source>
        <strain evidence="1 2">EAF2021</strain>
    </source>
</reference>